<evidence type="ECO:0000256" key="3">
    <source>
        <dbReference type="RuleBase" id="RU003476"/>
    </source>
</evidence>
<dbReference type="HOGENOM" id="CLU_037162_20_2_5"/>
<gene>
    <name evidence="5" type="ordered locus">MGMSRv2__1521</name>
</gene>
<reference evidence="5 6" key="1">
    <citation type="journal article" date="2014" name="Genome Announc.">
        <title>Complete genome sequence of Magnetospirillum gryphiswaldense MSR-1.</title>
        <authorList>
            <person name="Wang X."/>
            <person name="Wang Q."/>
            <person name="Zhang W."/>
            <person name="Wang Y."/>
            <person name="Li L."/>
            <person name="Wen T."/>
            <person name="Zhang T."/>
            <person name="Zhang Y."/>
            <person name="Xu J."/>
            <person name="Hu J."/>
            <person name="Li S."/>
            <person name="Liu L."/>
            <person name="Liu J."/>
            <person name="Jiang W."/>
            <person name="Tian J."/>
            <person name="Li Y."/>
            <person name="Schuler D."/>
            <person name="Wang L."/>
            <person name="Li J."/>
        </authorList>
    </citation>
    <scope>NUCLEOTIDE SEQUENCE [LARGE SCALE GENOMIC DNA]</scope>
    <source>
        <strain evidence="6">DSM 6361 / JCM 21280 / NBRC 15271 / MSR-1</strain>
    </source>
</reference>
<dbReference type="CDD" id="cd04673">
    <property type="entry name" value="NUDIX_ADPRase"/>
    <property type="match status" value="1"/>
</dbReference>
<dbReference type="STRING" id="1430440.MGMSRv2__1521"/>
<organism evidence="5 6">
    <name type="scientific">Magnetospirillum gryphiswaldense (strain DSM 6361 / JCM 21280 / NBRC 15271 / MSR-1)</name>
    <dbReference type="NCBI Taxonomy" id="431944"/>
    <lineage>
        <taxon>Bacteria</taxon>
        <taxon>Pseudomonadati</taxon>
        <taxon>Pseudomonadota</taxon>
        <taxon>Alphaproteobacteria</taxon>
        <taxon>Rhodospirillales</taxon>
        <taxon>Rhodospirillaceae</taxon>
        <taxon>Magnetospirillum</taxon>
    </lineage>
</organism>
<dbReference type="AlphaFoldDB" id="V6F368"/>
<name>V6F368_MAGGM</name>
<dbReference type="KEGG" id="mgy:MGMSRv2__1521"/>
<dbReference type="PANTHER" id="PTHR43736:SF1">
    <property type="entry name" value="DIHYDRONEOPTERIN TRIPHOSPHATE DIPHOSPHATASE"/>
    <property type="match status" value="1"/>
</dbReference>
<dbReference type="Proteomes" id="UP000018922">
    <property type="component" value="Chromosome I"/>
</dbReference>
<dbReference type="Pfam" id="PF00293">
    <property type="entry name" value="NUDIX"/>
    <property type="match status" value="1"/>
</dbReference>
<evidence type="ECO:0000256" key="1">
    <source>
        <dbReference type="ARBA" id="ARBA00001946"/>
    </source>
</evidence>
<evidence type="ECO:0000313" key="5">
    <source>
        <dbReference type="EMBL" id="CDK98736.1"/>
    </source>
</evidence>
<comment type="similarity">
    <text evidence="3">Belongs to the Nudix hydrolase family.</text>
</comment>
<dbReference type="GO" id="GO:0016787">
    <property type="term" value="F:hydrolase activity"/>
    <property type="evidence" value="ECO:0007669"/>
    <property type="project" value="UniProtKB-KW"/>
</dbReference>
<feature type="domain" description="Nudix hydrolase" evidence="4">
    <location>
        <begin position="8"/>
        <end position="138"/>
    </location>
</feature>
<dbReference type="InterPro" id="IPR020084">
    <property type="entry name" value="NUDIX_hydrolase_CS"/>
</dbReference>
<accession>V6F368</accession>
<protein>
    <submittedName>
        <fullName evidence="5">NUDIX hydrolase</fullName>
    </submittedName>
</protein>
<dbReference type="Gene3D" id="3.90.79.10">
    <property type="entry name" value="Nucleoside Triphosphate Pyrophosphohydrolase"/>
    <property type="match status" value="1"/>
</dbReference>
<evidence type="ECO:0000313" key="6">
    <source>
        <dbReference type="Proteomes" id="UP000018922"/>
    </source>
</evidence>
<dbReference type="InterPro" id="IPR015797">
    <property type="entry name" value="NUDIX_hydrolase-like_dom_sf"/>
</dbReference>
<dbReference type="EMBL" id="HG794546">
    <property type="protein sequence ID" value="CDK98736.1"/>
    <property type="molecule type" value="Genomic_DNA"/>
</dbReference>
<dbReference type="PROSITE" id="PS00893">
    <property type="entry name" value="NUDIX_BOX"/>
    <property type="match status" value="1"/>
</dbReference>
<keyword evidence="6" id="KW-1185">Reference proteome</keyword>
<dbReference type="SUPFAM" id="SSF55811">
    <property type="entry name" value="Nudix"/>
    <property type="match status" value="1"/>
</dbReference>
<proteinExistence type="inferred from homology"/>
<evidence type="ECO:0000259" key="4">
    <source>
        <dbReference type="PROSITE" id="PS51462"/>
    </source>
</evidence>
<dbReference type="PROSITE" id="PS51462">
    <property type="entry name" value="NUDIX"/>
    <property type="match status" value="1"/>
</dbReference>
<comment type="cofactor">
    <cofactor evidence="1">
        <name>Mg(2+)</name>
        <dbReference type="ChEBI" id="CHEBI:18420"/>
    </cofactor>
</comment>
<dbReference type="InterPro" id="IPR000086">
    <property type="entry name" value="NUDIX_hydrolase_dom"/>
</dbReference>
<evidence type="ECO:0000256" key="2">
    <source>
        <dbReference type="ARBA" id="ARBA00022801"/>
    </source>
</evidence>
<dbReference type="eggNOG" id="COG1051">
    <property type="taxonomic scope" value="Bacteria"/>
</dbReference>
<keyword evidence="2 3" id="KW-0378">Hydrolase</keyword>
<dbReference type="InterPro" id="IPR020476">
    <property type="entry name" value="Nudix_hydrolase"/>
</dbReference>
<dbReference type="PRINTS" id="PR00502">
    <property type="entry name" value="NUDIXFAMILY"/>
</dbReference>
<dbReference type="PANTHER" id="PTHR43736">
    <property type="entry name" value="ADP-RIBOSE PYROPHOSPHATASE"/>
    <property type="match status" value="1"/>
</dbReference>
<sequence length="143" mass="15509">MSRDYPTHPLPAVLAALVHQNRLALVQRDKEVPPRRWGLPGGLMELGESPAQAALRELAEETGIHASAGSVIDVFDKIDRDGDGRVRNHFLILVVECHWLAGDGAAASDAAAFGWFDRAEIGTLAHVHDALPRLADRLLGKQP</sequence>